<reference evidence="3" key="1">
    <citation type="journal article" date="2023" name="Nat. Commun.">
        <title>Diploid and tetraploid genomes of Acorus and the evolution of monocots.</title>
        <authorList>
            <person name="Ma L."/>
            <person name="Liu K.W."/>
            <person name="Li Z."/>
            <person name="Hsiao Y.Y."/>
            <person name="Qi Y."/>
            <person name="Fu T."/>
            <person name="Tang G.D."/>
            <person name="Zhang D."/>
            <person name="Sun W.H."/>
            <person name="Liu D.K."/>
            <person name="Li Y."/>
            <person name="Chen G.Z."/>
            <person name="Liu X.D."/>
            <person name="Liao X.Y."/>
            <person name="Jiang Y.T."/>
            <person name="Yu X."/>
            <person name="Hao Y."/>
            <person name="Huang J."/>
            <person name="Zhao X.W."/>
            <person name="Ke S."/>
            <person name="Chen Y.Y."/>
            <person name="Wu W.L."/>
            <person name="Hsu J.L."/>
            <person name="Lin Y.F."/>
            <person name="Huang M.D."/>
            <person name="Li C.Y."/>
            <person name="Huang L."/>
            <person name="Wang Z.W."/>
            <person name="Zhao X."/>
            <person name="Zhong W.Y."/>
            <person name="Peng D.H."/>
            <person name="Ahmad S."/>
            <person name="Lan S."/>
            <person name="Zhang J.S."/>
            <person name="Tsai W.C."/>
            <person name="Van de Peer Y."/>
            <person name="Liu Z.J."/>
        </authorList>
    </citation>
    <scope>NUCLEOTIDE SEQUENCE</scope>
    <source>
        <strain evidence="3">CP</strain>
    </source>
</reference>
<evidence type="ECO:0000256" key="2">
    <source>
        <dbReference type="ARBA" id="ARBA00022737"/>
    </source>
</evidence>
<dbReference type="GO" id="GO:0019888">
    <property type="term" value="F:protein phosphatase regulator activity"/>
    <property type="evidence" value="ECO:0007669"/>
    <property type="project" value="InterPro"/>
</dbReference>
<accession>A0AAV9FKQ5</accession>
<dbReference type="SUPFAM" id="SSF50978">
    <property type="entry name" value="WD40 repeat-like"/>
    <property type="match status" value="1"/>
</dbReference>
<organism evidence="3 4">
    <name type="scientific">Acorus calamus</name>
    <name type="common">Sweet flag</name>
    <dbReference type="NCBI Taxonomy" id="4465"/>
    <lineage>
        <taxon>Eukaryota</taxon>
        <taxon>Viridiplantae</taxon>
        <taxon>Streptophyta</taxon>
        <taxon>Embryophyta</taxon>
        <taxon>Tracheophyta</taxon>
        <taxon>Spermatophyta</taxon>
        <taxon>Magnoliopsida</taxon>
        <taxon>Liliopsida</taxon>
        <taxon>Acoraceae</taxon>
        <taxon>Acorus</taxon>
    </lineage>
</organism>
<protein>
    <submittedName>
        <fullName evidence="3">Serine/threonine protein phosphatase 2A 55 kDa regulatory subunit B beta isoform</fullName>
    </submittedName>
</protein>
<reference evidence="3" key="2">
    <citation type="submission" date="2023-06" db="EMBL/GenBank/DDBJ databases">
        <authorList>
            <person name="Ma L."/>
            <person name="Liu K.-W."/>
            <person name="Li Z."/>
            <person name="Hsiao Y.-Y."/>
            <person name="Qi Y."/>
            <person name="Fu T."/>
            <person name="Tang G."/>
            <person name="Zhang D."/>
            <person name="Sun W.-H."/>
            <person name="Liu D.-K."/>
            <person name="Li Y."/>
            <person name="Chen G.-Z."/>
            <person name="Liu X.-D."/>
            <person name="Liao X.-Y."/>
            <person name="Jiang Y.-T."/>
            <person name="Yu X."/>
            <person name="Hao Y."/>
            <person name="Huang J."/>
            <person name="Zhao X.-W."/>
            <person name="Ke S."/>
            <person name="Chen Y.-Y."/>
            <person name="Wu W.-L."/>
            <person name="Hsu J.-L."/>
            <person name="Lin Y.-F."/>
            <person name="Huang M.-D."/>
            <person name="Li C.-Y."/>
            <person name="Huang L."/>
            <person name="Wang Z.-W."/>
            <person name="Zhao X."/>
            <person name="Zhong W.-Y."/>
            <person name="Peng D.-H."/>
            <person name="Ahmad S."/>
            <person name="Lan S."/>
            <person name="Zhang J.-S."/>
            <person name="Tsai W.-C."/>
            <person name="Van De Peer Y."/>
            <person name="Liu Z.-J."/>
        </authorList>
    </citation>
    <scope>NUCLEOTIDE SEQUENCE</scope>
    <source>
        <strain evidence="3">CP</strain>
        <tissue evidence="3">Leaves</tissue>
    </source>
</reference>
<name>A0AAV9FKQ5_ACOCL</name>
<gene>
    <name evidence="3" type="primary">PP2AB2</name>
    <name evidence="3" type="ORF">QJS10_CPA01g01258</name>
</gene>
<keyword evidence="4" id="KW-1185">Reference proteome</keyword>
<dbReference type="PANTHER" id="PTHR11871">
    <property type="entry name" value="PROTEIN PHOSPHATASE PP2A REGULATORY SUBUNIT B"/>
    <property type="match status" value="1"/>
</dbReference>
<dbReference type="Proteomes" id="UP001180020">
    <property type="component" value="Unassembled WGS sequence"/>
</dbReference>
<dbReference type="AlphaFoldDB" id="A0AAV9FKQ5"/>
<dbReference type="InterPro" id="IPR036322">
    <property type="entry name" value="WD40_repeat_dom_sf"/>
</dbReference>
<dbReference type="GO" id="GO:0000159">
    <property type="term" value="C:protein phosphatase type 2A complex"/>
    <property type="evidence" value="ECO:0007669"/>
    <property type="project" value="InterPro"/>
</dbReference>
<proteinExistence type="predicted"/>
<dbReference type="EMBL" id="JAUJYO010000001">
    <property type="protein sequence ID" value="KAK1325503.1"/>
    <property type="molecule type" value="Genomic_DNA"/>
</dbReference>
<keyword evidence="1" id="KW-0853">WD repeat</keyword>
<sequence length="254" mass="28546">MSSGALEWGFSQVFGERTPGDEVHNIDIISAIEFERRGEYIATGDRGGRVVIFEKVDGQEPRSRRELEQSDYRGATIPRYAYKTEFQSHEPEIVEQKAKMVKEMELNPYVCSENALLAEKSFTTEENGSTVPNGYRLEWTNGKPNNKSPGSQGASLPVNRMSLVCWMTIFYLGQLSPDGASDGITRGSDGETYISADDLRINLWNLEVSDQCFNMKPSNMEDLIEVITSAEFHPNFCNILAYSSSRGFIRLVLI</sequence>
<evidence type="ECO:0000313" key="3">
    <source>
        <dbReference type="EMBL" id="KAK1325503.1"/>
    </source>
</evidence>
<comment type="caution">
    <text evidence="3">The sequence shown here is derived from an EMBL/GenBank/DDBJ whole genome shotgun (WGS) entry which is preliminary data.</text>
</comment>
<keyword evidence="2" id="KW-0677">Repeat</keyword>
<dbReference type="InterPro" id="IPR000009">
    <property type="entry name" value="PP2A_PR55"/>
</dbReference>
<evidence type="ECO:0000313" key="4">
    <source>
        <dbReference type="Proteomes" id="UP001180020"/>
    </source>
</evidence>
<evidence type="ECO:0000256" key="1">
    <source>
        <dbReference type="ARBA" id="ARBA00022574"/>
    </source>
</evidence>
<dbReference type="PRINTS" id="PR00600">
    <property type="entry name" value="PP2APR55"/>
</dbReference>